<accession>A0A7Y0LEL6</accession>
<dbReference type="Proteomes" id="UP000568664">
    <property type="component" value="Unassembled WGS sequence"/>
</dbReference>
<dbReference type="AlphaFoldDB" id="A0A7Y0LEL6"/>
<comment type="caution">
    <text evidence="1">The sequence shown here is derived from an EMBL/GenBank/DDBJ whole genome shotgun (WGS) entry which is preliminary data.</text>
</comment>
<protein>
    <submittedName>
        <fullName evidence="1">Uncharacterized protein</fullName>
    </submittedName>
</protein>
<reference evidence="1 2" key="1">
    <citation type="submission" date="2020-04" db="EMBL/GenBank/DDBJ databases">
        <title>Thalassotalea sp. M1531, isolated from the surface of marine red alga.</title>
        <authorList>
            <person name="Pang L."/>
            <person name="Lu D.-C."/>
        </authorList>
    </citation>
    <scope>NUCLEOTIDE SEQUENCE [LARGE SCALE GENOMIC DNA]</scope>
    <source>
        <strain evidence="1 2">M1531</strain>
    </source>
</reference>
<organism evidence="1 2">
    <name type="scientific">Thalassotalea algicola</name>
    <dbReference type="NCBI Taxonomy" id="2716224"/>
    <lineage>
        <taxon>Bacteria</taxon>
        <taxon>Pseudomonadati</taxon>
        <taxon>Pseudomonadota</taxon>
        <taxon>Gammaproteobacteria</taxon>
        <taxon>Alteromonadales</taxon>
        <taxon>Colwelliaceae</taxon>
        <taxon>Thalassotalea</taxon>
    </lineage>
</organism>
<evidence type="ECO:0000313" key="2">
    <source>
        <dbReference type="Proteomes" id="UP000568664"/>
    </source>
</evidence>
<keyword evidence="2" id="KW-1185">Reference proteome</keyword>
<gene>
    <name evidence="1" type="ORF">HII17_14820</name>
</gene>
<name>A0A7Y0LEL6_9GAMM</name>
<dbReference type="RefSeq" id="WP_169076153.1">
    <property type="nucleotide sequence ID" value="NZ_JABBXH010000005.1"/>
</dbReference>
<proteinExistence type="predicted"/>
<sequence>MTNKSILKKVAVVICITAALWFLSPTMPLQKVKTQSVVDNSVVKTQIAPISIHGATQSLEEQSPFKNVATNETAILVAKAYAAALSFPAYSQPLAEDDFDRLNPNYFNPQTIPVDESGNTLTASLTKFRYTYPEPIVATISGKNISNARIELIDLASENKNILAVSDFKLNSNSWQASIEGLTDLPEQLQATVVAEVNENTVTMALSLKYVNAAAIMESIESVKSRDADMVINAQLTTREKGLYRVRANLFDANNSPIAYLSSRQRLEKGTEYIELKAHKSVLNGRQAPFYLSTFVIELMSPAPGTPKRYGTSKVGKYLITDFAVSSLDNAPYELSLQEQQRLELLNKIADDG</sequence>
<evidence type="ECO:0000313" key="1">
    <source>
        <dbReference type="EMBL" id="NMP32827.1"/>
    </source>
</evidence>
<dbReference type="EMBL" id="JABBXH010000005">
    <property type="protein sequence ID" value="NMP32827.1"/>
    <property type="molecule type" value="Genomic_DNA"/>
</dbReference>